<dbReference type="PANTHER" id="PTHR17985">
    <property type="entry name" value="SER/THR-RICH PROTEIN T10 IN DGCR REGION"/>
    <property type="match status" value="1"/>
</dbReference>
<organism evidence="1 2">
    <name type="scientific">Marinobacterium mangrovicola</name>
    <dbReference type="NCBI Taxonomy" id="1476959"/>
    <lineage>
        <taxon>Bacteria</taxon>
        <taxon>Pseudomonadati</taxon>
        <taxon>Pseudomonadota</taxon>
        <taxon>Gammaproteobacteria</taxon>
        <taxon>Oceanospirillales</taxon>
        <taxon>Oceanospirillaceae</taxon>
        <taxon>Marinobacterium</taxon>
    </lineage>
</organism>
<evidence type="ECO:0000313" key="2">
    <source>
        <dbReference type="Proteomes" id="UP000294546"/>
    </source>
</evidence>
<dbReference type="RefSeq" id="WP_165900320.1">
    <property type="nucleotide sequence ID" value="NZ_SMFU01000009.1"/>
</dbReference>
<reference evidence="1 2" key="1">
    <citation type="submission" date="2019-03" db="EMBL/GenBank/DDBJ databases">
        <title>Genomic Encyclopedia of Archaeal and Bacterial Type Strains, Phase II (KMG-II): from individual species to whole genera.</title>
        <authorList>
            <person name="Goeker M."/>
        </authorList>
    </citation>
    <scope>NUCLEOTIDE SEQUENCE [LARGE SCALE GENOMIC DNA]</scope>
    <source>
        <strain evidence="1 2">DSM 27697</strain>
    </source>
</reference>
<dbReference type="InterPro" id="IPR008551">
    <property type="entry name" value="TANGO2"/>
</dbReference>
<dbReference type="PANTHER" id="PTHR17985:SF8">
    <property type="entry name" value="TRANSPORT AND GOLGI ORGANIZATION PROTEIN 2 HOMOLOG"/>
    <property type="match status" value="1"/>
</dbReference>
<gene>
    <name evidence="1" type="ORF">CLV83_2968</name>
</gene>
<protein>
    <submittedName>
        <fullName evidence="1">Uncharacterized protein with NRDE domain</fullName>
    </submittedName>
</protein>
<keyword evidence="2" id="KW-1185">Reference proteome</keyword>
<sequence>MCLIVFALNTDPEWPFVLLANRDEFHQRPTRSLHFWPDAPIIAGRDLLAQGSWMGFSRDGRFAALTNFRDGREPAQPGASRGQLVTDFLCGVGPASEHQPSTQVRSGYNLLCADETGFYYASNRGGKAQQLGSGIHALSNALLDTPWPKTLHIRHALEAAIGAGKNDPQQLLELLHDDTRAGDDQLPDTGIPLDKERLLSSCFIHSEDYGTRASTLIMQNSAGDTRIIERRYGRQGEQSGETDLSLRLKPLGISPQ</sequence>
<accession>A0A4R1GGH9</accession>
<comment type="caution">
    <text evidence="1">The sequence shown here is derived from an EMBL/GenBank/DDBJ whole genome shotgun (WGS) entry which is preliminary data.</text>
</comment>
<dbReference type="EMBL" id="SMFU01000009">
    <property type="protein sequence ID" value="TCK06020.1"/>
    <property type="molecule type" value="Genomic_DNA"/>
</dbReference>
<dbReference type="AlphaFoldDB" id="A0A4R1GGH9"/>
<proteinExistence type="predicted"/>
<evidence type="ECO:0000313" key="1">
    <source>
        <dbReference type="EMBL" id="TCK06020.1"/>
    </source>
</evidence>
<dbReference type="Proteomes" id="UP000294546">
    <property type="component" value="Unassembled WGS sequence"/>
</dbReference>
<dbReference type="Pfam" id="PF05742">
    <property type="entry name" value="TANGO2"/>
    <property type="match status" value="1"/>
</dbReference>
<name>A0A4R1GGH9_9GAMM</name>